<evidence type="ECO:0000313" key="3">
    <source>
        <dbReference type="Proteomes" id="UP001295444"/>
    </source>
</evidence>
<feature type="compositionally biased region" description="Polar residues" evidence="1">
    <location>
        <begin position="1"/>
        <end position="15"/>
    </location>
</feature>
<evidence type="ECO:0000313" key="2">
    <source>
        <dbReference type="EMBL" id="CAH2249001.1"/>
    </source>
</evidence>
<feature type="region of interest" description="Disordered" evidence="1">
    <location>
        <begin position="1"/>
        <end position="39"/>
    </location>
</feature>
<sequence length="59" mass="6257">MPEWTLNPQHIVTQRHTAKSAKPKTGAGSQGRLTTSKGSKRVTLTLSGNIQAFPTLGIG</sequence>
<evidence type="ECO:0000256" key="1">
    <source>
        <dbReference type="SAM" id="MobiDB-lite"/>
    </source>
</evidence>
<name>A0AAD1RD21_PELCU</name>
<dbReference type="EMBL" id="OW240913">
    <property type="protein sequence ID" value="CAH2249001.1"/>
    <property type="molecule type" value="Genomic_DNA"/>
</dbReference>
<protein>
    <submittedName>
        <fullName evidence="2">Uncharacterized protein</fullName>
    </submittedName>
</protein>
<dbReference type="AlphaFoldDB" id="A0AAD1RD21"/>
<keyword evidence="3" id="KW-1185">Reference proteome</keyword>
<accession>A0AAD1RD21</accession>
<proteinExistence type="predicted"/>
<reference evidence="2" key="1">
    <citation type="submission" date="2022-03" db="EMBL/GenBank/DDBJ databases">
        <authorList>
            <person name="Alioto T."/>
            <person name="Alioto T."/>
            <person name="Gomez Garrido J."/>
        </authorList>
    </citation>
    <scope>NUCLEOTIDE SEQUENCE</scope>
</reference>
<dbReference type="Proteomes" id="UP001295444">
    <property type="component" value="Chromosome 02"/>
</dbReference>
<gene>
    <name evidence="2" type="ORF">PECUL_23A058582</name>
</gene>
<organism evidence="2 3">
    <name type="scientific">Pelobates cultripes</name>
    <name type="common">Western spadefoot toad</name>
    <dbReference type="NCBI Taxonomy" id="61616"/>
    <lineage>
        <taxon>Eukaryota</taxon>
        <taxon>Metazoa</taxon>
        <taxon>Chordata</taxon>
        <taxon>Craniata</taxon>
        <taxon>Vertebrata</taxon>
        <taxon>Euteleostomi</taxon>
        <taxon>Amphibia</taxon>
        <taxon>Batrachia</taxon>
        <taxon>Anura</taxon>
        <taxon>Pelobatoidea</taxon>
        <taxon>Pelobatidae</taxon>
        <taxon>Pelobates</taxon>
    </lineage>
</organism>